<keyword evidence="4" id="KW-0409">Iron storage</keyword>
<keyword evidence="5" id="KW-0813">Transport</keyword>
<dbReference type="NCBIfam" id="TIGR03422">
    <property type="entry name" value="mito_frataxin"/>
    <property type="match status" value="1"/>
</dbReference>
<evidence type="ECO:0000256" key="1">
    <source>
        <dbReference type="ARBA" id="ARBA00004173"/>
    </source>
</evidence>
<dbReference type="Pfam" id="PF01491">
    <property type="entry name" value="Frataxin_Cyay"/>
    <property type="match status" value="1"/>
</dbReference>
<keyword evidence="14" id="KW-1185">Reference proteome</keyword>
<comment type="caution">
    <text evidence="13">The sequence shown here is derived from an EMBL/GenBank/DDBJ whole genome shotgun (WGS) entry which is preliminary data.</text>
</comment>
<evidence type="ECO:0000256" key="12">
    <source>
        <dbReference type="ARBA" id="ARBA00047990"/>
    </source>
</evidence>
<dbReference type="InterPro" id="IPR020895">
    <property type="entry name" value="Frataxin_CS"/>
</dbReference>
<keyword evidence="6" id="KW-0410">Iron transport</keyword>
<dbReference type="SUPFAM" id="SSF55387">
    <property type="entry name" value="Frataxin/Nqo15-like"/>
    <property type="match status" value="1"/>
</dbReference>
<evidence type="ECO:0000256" key="5">
    <source>
        <dbReference type="ARBA" id="ARBA00022448"/>
    </source>
</evidence>
<dbReference type="Gene3D" id="3.30.920.10">
    <property type="entry name" value="Frataxin/CyaY"/>
    <property type="match status" value="1"/>
</dbReference>
<evidence type="ECO:0000313" key="13">
    <source>
        <dbReference type="EMBL" id="GIY30574.1"/>
    </source>
</evidence>
<name>A0AAV4S9E0_9ARAC</name>
<dbReference type="GO" id="GO:0051537">
    <property type="term" value="F:2 iron, 2 sulfur cluster binding"/>
    <property type="evidence" value="ECO:0007669"/>
    <property type="project" value="TreeGrafter"/>
</dbReference>
<keyword evidence="7" id="KW-0809">Transit peptide</keyword>
<dbReference type="GO" id="GO:0006879">
    <property type="term" value="P:intracellular iron ion homeostasis"/>
    <property type="evidence" value="ECO:0007669"/>
    <property type="project" value="UniProtKB-KW"/>
</dbReference>
<accession>A0AAV4S9E0</accession>
<comment type="similarity">
    <text evidence="2">Belongs to the frataxin family.</text>
</comment>
<dbReference type="GO" id="GO:0005739">
    <property type="term" value="C:mitochondrion"/>
    <property type="evidence" value="ECO:0007669"/>
    <property type="project" value="UniProtKB-SubCell"/>
</dbReference>
<dbReference type="PANTHER" id="PTHR16821">
    <property type="entry name" value="FRATAXIN"/>
    <property type="match status" value="1"/>
</dbReference>
<gene>
    <name evidence="13" type="primary">Fxn</name>
    <name evidence="13" type="ORF">CDAR_318721</name>
</gene>
<proteinExistence type="inferred from homology"/>
<evidence type="ECO:0000313" key="14">
    <source>
        <dbReference type="Proteomes" id="UP001054837"/>
    </source>
</evidence>
<evidence type="ECO:0000256" key="11">
    <source>
        <dbReference type="ARBA" id="ARBA00023128"/>
    </source>
</evidence>
<dbReference type="InterPro" id="IPR017789">
    <property type="entry name" value="Frataxin"/>
</dbReference>
<dbReference type="NCBIfam" id="TIGR03421">
    <property type="entry name" value="FeS_CyaY"/>
    <property type="match status" value="1"/>
</dbReference>
<dbReference type="GO" id="GO:0034986">
    <property type="term" value="F:iron chaperone activity"/>
    <property type="evidence" value="ECO:0007669"/>
    <property type="project" value="TreeGrafter"/>
</dbReference>
<keyword evidence="8" id="KW-0560">Oxidoreductase</keyword>
<keyword evidence="9" id="KW-0408">Iron</keyword>
<sequence>MFHIIQKSCISIFRLQTYRTQINALLWVHAQSNVTNSIQCDKSAFVFNRKHKIYYNNKFCYSKTSGEDLKSSENISSQIEYDQIAEETLQSIGDHVEEILASSDLKDWDVTYNNGVLTISLNDHGTYVINKQSPNKQIWLSSPFSGPKKYDFNNGIWIYKQDGVSLHELLNNEIPKVIKKEANFLICSYSSKK</sequence>
<evidence type="ECO:0000256" key="9">
    <source>
        <dbReference type="ARBA" id="ARBA00023004"/>
    </source>
</evidence>
<dbReference type="EMBL" id="BPLQ01007520">
    <property type="protein sequence ID" value="GIY30574.1"/>
    <property type="molecule type" value="Genomic_DNA"/>
</dbReference>
<dbReference type="PROSITE" id="PS01344">
    <property type="entry name" value="FRATAXIN_1"/>
    <property type="match status" value="1"/>
</dbReference>
<dbReference type="EC" id="1.16.3.1" evidence="3"/>
<organism evidence="13 14">
    <name type="scientific">Caerostris darwini</name>
    <dbReference type="NCBI Taxonomy" id="1538125"/>
    <lineage>
        <taxon>Eukaryota</taxon>
        <taxon>Metazoa</taxon>
        <taxon>Ecdysozoa</taxon>
        <taxon>Arthropoda</taxon>
        <taxon>Chelicerata</taxon>
        <taxon>Arachnida</taxon>
        <taxon>Araneae</taxon>
        <taxon>Araneomorphae</taxon>
        <taxon>Entelegynae</taxon>
        <taxon>Araneoidea</taxon>
        <taxon>Araneidae</taxon>
        <taxon>Caerostris</taxon>
    </lineage>
</organism>
<dbReference type="PROSITE" id="PS50810">
    <property type="entry name" value="FRATAXIN_2"/>
    <property type="match status" value="1"/>
</dbReference>
<evidence type="ECO:0000256" key="7">
    <source>
        <dbReference type="ARBA" id="ARBA00022946"/>
    </source>
</evidence>
<evidence type="ECO:0000256" key="2">
    <source>
        <dbReference type="ARBA" id="ARBA00008183"/>
    </source>
</evidence>
<dbReference type="GO" id="GO:0008199">
    <property type="term" value="F:ferric iron binding"/>
    <property type="evidence" value="ECO:0007669"/>
    <property type="project" value="InterPro"/>
</dbReference>
<evidence type="ECO:0000256" key="4">
    <source>
        <dbReference type="ARBA" id="ARBA00022434"/>
    </source>
</evidence>
<dbReference type="GO" id="GO:0016226">
    <property type="term" value="P:iron-sulfur cluster assembly"/>
    <property type="evidence" value="ECO:0007669"/>
    <property type="project" value="InterPro"/>
</dbReference>
<evidence type="ECO:0000256" key="10">
    <source>
        <dbReference type="ARBA" id="ARBA00023065"/>
    </source>
</evidence>
<dbReference type="GO" id="GO:0004322">
    <property type="term" value="F:ferroxidase activity"/>
    <property type="evidence" value="ECO:0007669"/>
    <property type="project" value="UniProtKB-EC"/>
</dbReference>
<protein>
    <recommendedName>
        <fullName evidence="3">ferroxidase</fullName>
        <ecNumber evidence="3">1.16.3.1</ecNumber>
    </recommendedName>
</protein>
<evidence type="ECO:0000256" key="8">
    <source>
        <dbReference type="ARBA" id="ARBA00023002"/>
    </source>
</evidence>
<keyword evidence="10" id="KW-0406">Ion transport</keyword>
<dbReference type="AlphaFoldDB" id="A0AAV4S9E0"/>
<dbReference type="InterPro" id="IPR002908">
    <property type="entry name" value="Frataxin/CyaY"/>
</dbReference>
<dbReference type="GO" id="GO:0006826">
    <property type="term" value="P:iron ion transport"/>
    <property type="evidence" value="ECO:0007669"/>
    <property type="project" value="UniProtKB-KW"/>
</dbReference>
<dbReference type="PRINTS" id="PR00904">
    <property type="entry name" value="FRATAXIN"/>
</dbReference>
<dbReference type="SMART" id="SM01219">
    <property type="entry name" value="Frataxin_Cyay"/>
    <property type="match status" value="1"/>
</dbReference>
<evidence type="ECO:0000256" key="6">
    <source>
        <dbReference type="ARBA" id="ARBA00022496"/>
    </source>
</evidence>
<dbReference type="Proteomes" id="UP001054837">
    <property type="component" value="Unassembled WGS sequence"/>
</dbReference>
<dbReference type="PANTHER" id="PTHR16821:SF2">
    <property type="entry name" value="FRATAXIN, MITOCHONDRIAL"/>
    <property type="match status" value="1"/>
</dbReference>
<keyword evidence="11" id="KW-0496">Mitochondrion</keyword>
<dbReference type="GO" id="GO:0008198">
    <property type="term" value="F:ferrous iron binding"/>
    <property type="evidence" value="ECO:0007669"/>
    <property type="project" value="TreeGrafter"/>
</dbReference>
<reference evidence="13 14" key="1">
    <citation type="submission" date="2021-06" db="EMBL/GenBank/DDBJ databases">
        <title>Caerostris darwini draft genome.</title>
        <authorList>
            <person name="Kono N."/>
            <person name="Arakawa K."/>
        </authorList>
    </citation>
    <scope>NUCLEOTIDE SEQUENCE [LARGE SCALE GENOMIC DNA]</scope>
</reference>
<comment type="catalytic activity">
    <reaction evidence="12">
        <text>4 Fe(2+) + O2 + 4 H(+) = 4 Fe(3+) + 2 H2O</text>
        <dbReference type="Rhea" id="RHEA:11148"/>
        <dbReference type="ChEBI" id="CHEBI:15377"/>
        <dbReference type="ChEBI" id="CHEBI:15378"/>
        <dbReference type="ChEBI" id="CHEBI:15379"/>
        <dbReference type="ChEBI" id="CHEBI:29033"/>
        <dbReference type="ChEBI" id="CHEBI:29034"/>
        <dbReference type="EC" id="1.16.3.1"/>
    </reaction>
</comment>
<evidence type="ECO:0000256" key="3">
    <source>
        <dbReference type="ARBA" id="ARBA00013107"/>
    </source>
</evidence>
<comment type="subcellular location">
    <subcellularLocation>
        <location evidence="1">Mitochondrion</location>
    </subcellularLocation>
</comment>
<dbReference type="InterPro" id="IPR036524">
    <property type="entry name" value="Frataxin/CyaY_sf"/>
</dbReference>